<evidence type="ECO:0000256" key="1">
    <source>
        <dbReference type="SAM" id="SignalP"/>
    </source>
</evidence>
<dbReference type="Gene3D" id="3.40.710.10">
    <property type="entry name" value="DD-peptidase/beta-lactamase superfamily"/>
    <property type="match status" value="1"/>
</dbReference>
<dbReference type="Pfam" id="PF00144">
    <property type="entry name" value="Beta-lactamase"/>
    <property type="match status" value="1"/>
</dbReference>
<accession>A0ABQ1H6Q1</accession>
<dbReference type="PANTHER" id="PTHR46825:SF9">
    <property type="entry name" value="BETA-LACTAMASE-RELATED DOMAIN-CONTAINING PROTEIN"/>
    <property type="match status" value="1"/>
</dbReference>
<dbReference type="Proteomes" id="UP000618591">
    <property type="component" value="Unassembled WGS sequence"/>
</dbReference>
<organism evidence="3 4">
    <name type="scientific">Sphingomonas psychrolutea</name>
    <dbReference type="NCBI Taxonomy" id="1259676"/>
    <lineage>
        <taxon>Bacteria</taxon>
        <taxon>Pseudomonadati</taxon>
        <taxon>Pseudomonadota</taxon>
        <taxon>Alphaproteobacteria</taxon>
        <taxon>Sphingomonadales</taxon>
        <taxon>Sphingomonadaceae</taxon>
        <taxon>Sphingomonas</taxon>
    </lineage>
</organism>
<dbReference type="InterPro" id="IPR012338">
    <property type="entry name" value="Beta-lactam/transpept-like"/>
</dbReference>
<keyword evidence="1" id="KW-0732">Signal</keyword>
<comment type="caution">
    <text evidence="3">The sequence shown here is derived from an EMBL/GenBank/DDBJ whole genome shotgun (WGS) entry which is preliminary data.</text>
</comment>
<feature type="domain" description="Beta-lactamase-related" evidence="2">
    <location>
        <begin position="36"/>
        <end position="345"/>
    </location>
</feature>
<evidence type="ECO:0000313" key="4">
    <source>
        <dbReference type="Proteomes" id="UP000618591"/>
    </source>
</evidence>
<gene>
    <name evidence="3" type="ORF">GCM10011395_32500</name>
</gene>
<dbReference type="SUPFAM" id="SSF56601">
    <property type="entry name" value="beta-lactamase/transpeptidase-like"/>
    <property type="match status" value="1"/>
</dbReference>
<feature type="chain" id="PRO_5046612477" description="Beta-lactamase-related domain-containing protein" evidence="1">
    <location>
        <begin position="26"/>
        <end position="470"/>
    </location>
</feature>
<keyword evidence="4" id="KW-1185">Reference proteome</keyword>
<feature type="signal peptide" evidence="1">
    <location>
        <begin position="1"/>
        <end position="25"/>
    </location>
</feature>
<dbReference type="InterPro" id="IPR001466">
    <property type="entry name" value="Beta-lactam-related"/>
</dbReference>
<proteinExistence type="predicted"/>
<dbReference type="EMBL" id="BMDW01000026">
    <property type="protein sequence ID" value="GGA59690.1"/>
    <property type="molecule type" value="Genomic_DNA"/>
</dbReference>
<dbReference type="InterPro" id="IPR050491">
    <property type="entry name" value="AmpC-like"/>
</dbReference>
<name>A0ABQ1H6Q1_9SPHN</name>
<protein>
    <recommendedName>
        <fullName evidence="2">Beta-lactamase-related domain-containing protein</fullName>
    </recommendedName>
</protein>
<dbReference type="PANTHER" id="PTHR46825">
    <property type="entry name" value="D-ALANYL-D-ALANINE-CARBOXYPEPTIDASE/ENDOPEPTIDASE AMPH"/>
    <property type="match status" value="1"/>
</dbReference>
<sequence>MDVRVILFRTLFSALLLTLASPGLAQSLTPSETQRVDRTVTATLAKSGVPSASIAIVRGGRIVYVKAYGKQAETGTTRDDAPYQIASISKQFTAAAILLLQRDGKLSLDDTVAKYVPGISGGETITIRQVLSHTAGLEDYWPQDYSFKAMATPVTPQQIVDRWAKKPLDFTPGTQWQYSNTGYVVVGMIVEKVSGQPLLDFLQTRVFKPLGITAYDQDLAIGPGFPQGYGRAALGPVRPVTPAAHGWLYAAGELSMSAKSLALWDVARLDRAVLTPEDWAAQETPVKLTDGTTNGYGLGVFTGAGNGHRFIEHSGEAVGFLSENIVYPDDKAAIVVLTNSWSNEAFKTLAQKLSGIVLKAPALDSADIAALAQARSVFDQIRSGTLDRSRLTENANFYFTATTLGDYRNSLAPLGTPRSFAQMGTARLRGGFVNRVYRVSYPGITLALSTYVEPGSNGKIEQFLIAPTQQ</sequence>
<reference evidence="4" key="1">
    <citation type="journal article" date="2019" name="Int. J. Syst. Evol. Microbiol.">
        <title>The Global Catalogue of Microorganisms (GCM) 10K type strain sequencing project: providing services to taxonomists for standard genome sequencing and annotation.</title>
        <authorList>
            <consortium name="The Broad Institute Genomics Platform"/>
            <consortium name="The Broad Institute Genome Sequencing Center for Infectious Disease"/>
            <person name="Wu L."/>
            <person name="Ma J."/>
        </authorList>
    </citation>
    <scope>NUCLEOTIDE SEQUENCE [LARGE SCALE GENOMIC DNA]</scope>
    <source>
        <strain evidence="4">CGMCC 1.10106</strain>
    </source>
</reference>
<evidence type="ECO:0000259" key="2">
    <source>
        <dbReference type="Pfam" id="PF00144"/>
    </source>
</evidence>
<evidence type="ECO:0000313" key="3">
    <source>
        <dbReference type="EMBL" id="GGA59690.1"/>
    </source>
</evidence>